<dbReference type="AlphaFoldDB" id="A0A815XF67"/>
<gene>
    <name evidence="1" type="ORF">ZHD862_LOCUS39473</name>
</gene>
<protein>
    <submittedName>
        <fullName evidence="1">Uncharacterized protein</fullName>
    </submittedName>
</protein>
<organism evidence="1 2">
    <name type="scientific">Rotaria sordida</name>
    <dbReference type="NCBI Taxonomy" id="392033"/>
    <lineage>
        <taxon>Eukaryota</taxon>
        <taxon>Metazoa</taxon>
        <taxon>Spiralia</taxon>
        <taxon>Gnathifera</taxon>
        <taxon>Rotifera</taxon>
        <taxon>Eurotatoria</taxon>
        <taxon>Bdelloidea</taxon>
        <taxon>Philodinida</taxon>
        <taxon>Philodinidae</taxon>
        <taxon>Rotaria</taxon>
    </lineage>
</organism>
<accession>A0A815XF67</accession>
<feature type="non-terminal residue" evidence="1">
    <location>
        <position position="1"/>
    </location>
</feature>
<evidence type="ECO:0000313" key="2">
    <source>
        <dbReference type="Proteomes" id="UP000663864"/>
    </source>
</evidence>
<dbReference type="Proteomes" id="UP000663864">
    <property type="component" value="Unassembled WGS sequence"/>
</dbReference>
<reference evidence="1" key="1">
    <citation type="submission" date="2021-02" db="EMBL/GenBank/DDBJ databases">
        <authorList>
            <person name="Nowell W R."/>
        </authorList>
    </citation>
    <scope>NUCLEOTIDE SEQUENCE</scope>
</reference>
<sequence length="75" mass="8783">ICNTTRKNKAANLAIKCRKIAEKWINFITRSIHTISPSALDEVENLRLKMVTVYNLDDQAEESIYKLHLRIQLVW</sequence>
<dbReference type="EMBL" id="CAJNOT010019458">
    <property type="protein sequence ID" value="CAF1556977.1"/>
    <property type="molecule type" value="Genomic_DNA"/>
</dbReference>
<name>A0A815XF67_9BILA</name>
<proteinExistence type="predicted"/>
<comment type="caution">
    <text evidence="1">The sequence shown here is derived from an EMBL/GenBank/DDBJ whole genome shotgun (WGS) entry which is preliminary data.</text>
</comment>
<evidence type="ECO:0000313" key="1">
    <source>
        <dbReference type="EMBL" id="CAF1556977.1"/>
    </source>
</evidence>